<proteinExistence type="predicted"/>
<evidence type="ECO:0000313" key="3">
    <source>
        <dbReference type="Proteomes" id="UP000315700"/>
    </source>
</evidence>
<dbReference type="Pfam" id="PF00149">
    <property type="entry name" value="Metallophos"/>
    <property type="match status" value="1"/>
</dbReference>
<evidence type="ECO:0000259" key="1">
    <source>
        <dbReference type="Pfam" id="PF00149"/>
    </source>
</evidence>
<dbReference type="AlphaFoldDB" id="A0A517S8E3"/>
<dbReference type="InterPro" id="IPR050126">
    <property type="entry name" value="Ap4A_hydrolase"/>
</dbReference>
<keyword evidence="3" id="KW-1185">Reference proteome</keyword>
<dbReference type="RefSeq" id="WP_145026727.1">
    <property type="nucleotide sequence ID" value="NZ_CP036271.1"/>
</dbReference>
<dbReference type="InterPro" id="IPR029052">
    <property type="entry name" value="Metallo-depent_PP-like"/>
</dbReference>
<dbReference type="Proteomes" id="UP000315700">
    <property type="component" value="Chromosome"/>
</dbReference>
<dbReference type="InParanoid" id="A0A517S8E3"/>
<organism evidence="2 3">
    <name type="scientific">Caulifigura coniformis</name>
    <dbReference type="NCBI Taxonomy" id="2527983"/>
    <lineage>
        <taxon>Bacteria</taxon>
        <taxon>Pseudomonadati</taxon>
        <taxon>Planctomycetota</taxon>
        <taxon>Planctomycetia</taxon>
        <taxon>Planctomycetales</taxon>
        <taxon>Planctomycetaceae</taxon>
        <taxon>Caulifigura</taxon>
    </lineage>
</organism>
<dbReference type="EMBL" id="CP036271">
    <property type="protein sequence ID" value="QDT52396.1"/>
    <property type="molecule type" value="Genomic_DNA"/>
</dbReference>
<dbReference type="GO" id="GO:0005737">
    <property type="term" value="C:cytoplasm"/>
    <property type="evidence" value="ECO:0007669"/>
    <property type="project" value="TreeGrafter"/>
</dbReference>
<name>A0A517S8E3_9PLAN</name>
<gene>
    <name evidence="2" type="ORF">Pan44_04060</name>
</gene>
<dbReference type="InterPro" id="IPR004843">
    <property type="entry name" value="Calcineurin-like_PHP"/>
</dbReference>
<feature type="domain" description="Calcineurin-like phosphoesterase" evidence="1">
    <location>
        <begin position="9"/>
        <end position="207"/>
    </location>
</feature>
<dbReference type="GO" id="GO:0016791">
    <property type="term" value="F:phosphatase activity"/>
    <property type="evidence" value="ECO:0007669"/>
    <property type="project" value="TreeGrafter"/>
</dbReference>
<dbReference type="OrthoDB" id="9779903at2"/>
<dbReference type="KEGG" id="ccos:Pan44_04060"/>
<protein>
    <submittedName>
        <fullName evidence="2">Diadenosine tetraphosphatase</fullName>
    </submittedName>
</protein>
<reference evidence="2 3" key="1">
    <citation type="submission" date="2019-02" db="EMBL/GenBank/DDBJ databases">
        <title>Deep-cultivation of Planctomycetes and their phenomic and genomic characterization uncovers novel biology.</title>
        <authorList>
            <person name="Wiegand S."/>
            <person name="Jogler M."/>
            <person name="Boedeker C."/>
            <person name="Pinto D."/>
            <person name="Vollmers J."/>
            <person name="Rivas-Marin E."/>
            <person name="Kohn T."/>
            <person name="Peeters S.H."/>
            <person name="Heuer A."/>
            <person name="Rast P."/>
            <person name="Oberbeckmann S."/>
            <person name="Bunk B."/>
            <person name="Jeske O."/>
            <person name="Meyerdierks A."/>
            <person name="Storesund J.E."/>
            <person name="Kallscheuer N."/>
            <person name="Luecker S."/>
            <person name="Lage O.M."/>
            <person name="Pohl T."/>
            <person name="Merkel B.J."/>
            <person name="Hornburger P."/>
            <person name="Mueller R.-W."/>
            <person name="Bruemmer F."/>
            <person name="Labrenz M."/>
            <person name="Spormann A.M."/>
            <person name="Op den Camp H."/>
            <person name="Overmann J."/>
            <person name="Amann R."/>
            <person name="Jetten M.S.M."/>
            <person name="Mascher T."/>
            <person name="Medema M.H."/>
            <person name="Devos D.P."/>
            <person name="Kaster A.-K."/>
            <person name="Ovreas L."/>
            <person name="Rohde M."/>
            <person name="Galperin M.Y."/>
            <person name="Jogler C."/>
        </authorList>
    </citation>
    <scope>NUCLEOTIDE SEQUENCE [LARGE SCALE GENOMIC DNA]</scope>
    <source>
        <strain evidence="2 3">Pan44</strain>
    </source>
</reference>
<dbReference type="Gene3D" id="3.60.21.10">
    <property type="match status" value="1"/>
</dbReference>
<evidence type="ECO:0000313" key="2">
    <source>
        <dbReference type="EMBL" id="QDT52396.1"/>
    </source>
</evidence>
<accession>A0A517S8E3</accession>
<dbReference type="SUPFAM" id="SSF56300">
    <property type="entry name" value="Metallo-dependent phosphatases"/>
    <property type="match status" value="1"/>
</dbReference>
<dbReference type="PANTHER" id="PTHR42850">
    <property type="entry name" value="METALLOPHOSPHOESTERASE"/>
    <property type="match status" value="1"/>
</dbReference>
<sequence length="262" mass="28740">MFETRISGPVAVIGDVHGQTEKLDAILSQLDQRGELARRWIVFIGDLVDRGPDPAGTLDLVAELIRDGVRTTVVSGNHELAMCGALNILPAPDYCDWRKRWLGGYGAEATFASYGIRFGDCEALARAIPVEHREIIADAPWSVEHEQFFFVHAGLDPHLPFAAQKKMLGARDLSLNNPGWLCSKRWPFESLPGDCTKTVVSGHVPLPQVQMDRNRILLDTTGGVDGDLSCVLLPERTIVTSRKAAPVKKPAFSLARMFGRSA</sequence>